<keyword evidence="5 7" id="KW-0472">Membrane</keyword>
<feature type="transmembrane region" description="Helical" evidence="7">
    <location>
        <begin position="47"/>
        <end position="67"/>
    </location>
</feature>
<dbReference type="AlphaFoldDB" id="A0A7J7IBJ3"/>
<comment type="subcellular location">
    <subcellularLocation>
        <location evidence="1">Cell membrane</location>
        <topology evidence="1">Multi-pass membrane protein</topology>
    </subcellularLocation>
</comment>
<evidence type="ECO:0000256" key="4">
    <source>
        <dbReference type="ARBA" id="ARBA00022989"/>
    </source>
</evidence>
<protein>
    <recommendedName>
        <fullName evidence="8">EamA domain-containing protein</fullName>
    </recommendedName>
</protein>
<feature type="transmembrane region" description="Helical" evidence="7">
    <location>
        <begin position="132"/>
        <end position="150"/>
    </location>
</feature>
<feature type="transmembrane region" description="Helical" evidence="7">
    <location>
        <begin position="297"/>
        <end position="318"/>
    </location>
</feature>
<feature type="domain" description="EamA" evidence="8">
    <location>
        <begin position="203"/>
        <end position="368"/>
    </location>
</feature>
<dbReference type="SUPFAM" id="SSF103481">
    <property type="entry name" value="Multidrug resistance efflux transporter EmrE"/>
    <property type="match status" value="2"/>
</dbReference>
<evidence type="ECO:0000313" key="10">
    <source>
        <dbReference type="Proteomes" id="UP000530660"/>
    </source>
</evidence>
<name>A0A7J7IBJ3_9RHOD</name>
<evidence type="ECO:0000256" key="7">
    <source>
        <dbReference type="SAM" id="Phobius"/>
    </source>
</evidence>
<keyword evidence="10" id="KW-1185">Reference proteome</keyword>
<gene>
    <name evidence="9" type="ORF">F1559_001894</name>
</gene>
<keyword evidence="4 7" id="KW-1133">Transmembrane helix</keyword>
<evidence type="ECO:0000256" key="1">
    <source>
        <dbReference type="ARBA" id="ARBA00004651"/>
    </source>
</evidence>
<sequence length="381" mass="41041">MRCCEDAAEGAVELETTEESSTGSRSATQQPAQESHLTRGRSSSQLALARMALVGTTIVWAANNILVKKLYALGLQPGLVTAARFSLSALVLSPFATWRALGPALSLSLTSFAGNASLALSLRFTTAGRASFFAAMSVAVTPFLEFLLYGKPLRPAFLIASVLCVTGVFFMSRESLMAVRMEHLNAISVGNRTDLRLWAMVRGDVLALLAAFWFALYTVRLSREAPKHRTEALSSSLRVWTACLATIWASIESWMTGRAAPVAETVAPSPPTMLHGLSTTFQQMLTSLVTRLNRGGVAAYAGLGLLAVLVIVGAYCQVYGQQRVSSEEAAVLYTLNPIWAGIAGYLFLAETFTLEQAFGGVCILLGCIYARHQQQRRVSTK</sequence>
<feature type="transmembrane region" description="Helical" evidence="7">
    <location>
        <begin position="156"/>
        <end position="176"/>
    </location>
</feature>
<organism evidence="9 10">
    <name type="scientific">Cyanidiococcus yangmingshanensis</name>
    <dbReference type="NCBI Taxonomy" id="2690220"/>
    <lineage>
        <taxon>Eukaryota</taxon>
        <taxon>Rhodophyta</taxon>
        <taxon>Bangiophyceae</taxon>
        <taxon>Cyanidiales</taxon>
        <taxon>Cyanidiaceae</taxon>
        <taxon>Cyanidiococcus</taxon>
    </lineage>
</organism>
<feature type="transmembrane region" description="Helical" evidence="7">
    <location>
        <begin position="330"/>
        <end position="348"/>
    </location>
</feature>
<dbReference type="EMBL" id="VWRR01000020">
    <property type="protein sequence ID" value="KAF6000445.1"/>
    <property type="molecule type" value="Genomic_DNA"/>
</dbReference>
<evidence type="ECO:0000313" key="9">
    <source>
        <dbReference type="EMBL" id="KAF6000445.1"/>
    </source>
</evidence>
<dbReference type="Pfam" id="PF00892">
    <property type="entry name" value="EamA"/>
    <property type="match status" value="2"/>
</dbReference>
<dbReference type="Proteomes" id="UP000530660">
    <property type="component" value="Unassembled WGS sequence"/>
</dbReference>
<keyword evidence="2" id="KW-1003">Cell membrane</keyword>
<dbReference type="OrthoDB" id="306876at2759"/>
<feature type="transmembrane region" description="Helical" evidence="7">
    <location>
        <begin position="354"/>
        <end position="371"/>
    </location>
</feature>
<comment type="caution">
    <text evidence="9">The sequence shown here is derived from an EMBL/GenBank/DDBJ whole genome shotgun (WGS) entry which is preliminary data.</text>
</comment>
<evidence type="ECO:0000256" key="2">
    <source>
        <dbReference type="ARBA" id="ARBA00022475"/>
    </source>
</evidence>
<dbReference type="InterPro" id="IPR037185">
    <property type="entry name" value="EmrE-like"/>
</dbReference>
<feature type="region of interest" description="Disordered" evidence="6">
    <location>
        <begin position="1"/>
        <end position="41"/>
    </location>
</feature>
<feature type="transmembrane region" description="Helical" evidence="7">
    <location>
        <begin position="104"/>
        <end position="125"/>
    </location>
</feature>
<feature type="compositionally biased region" description="Polar residues" evidence="6">
    <location>
        <begin position="29"/>
        <end position="41"/>
    </location>
</feature>
<proteinExistence type="predicted"/>
<keyword evidence="3 7" id="KW-0812">Transmembrane</keyword>
<dbReference type="PANTHER" id="PTHR42920">
    <property type="entry name" value="OS03G0707200 PROTEIN-RELATED"/>
    <property type="match status" value="1"/>
</dbReference>
<feature type="compositionally biased region" description="Low complexity" evidence="6">
    <location>
        <begin position="19"/>
        <end position="28"/>
    </location>
</feature>
<accession>A0A7J7IBJ3</accession>
<evidence type="ECO:0000256" key="5">
    <source>
        <dbReference type="ARBA" id="ARBA00023136"/>
    </source>
</evidence>
<dbReference type="InterPro" id="IPR000620">
    <property type="entry name" value="EamA_dom"/>
</dbReference>
<dbReference type="PANTHER" id="PTHR42920:SF5">
    <property type="entry name" value="EAMA DOMAIN-CONTAINING PROTEIN"/>
    <property type="match status" value="1"/>
</dbReference>
<reference evidence="9 10" key="1">
    <citation type="journal article" date="2020" name="J. Phycol.">
        <title>Comparative genome analysis reveals Cyanidiococcus gen. nov., a new extremophilic red algal genus sister to Cyanidioschyzon (Cyanidioschyzonaceae, Rhodophyta).</title>
        <authorList>
            <person name="Liu S.-L."/>
            <person name="Chiang Y.-R."/>
            <person name="Yoon H.S."/>
            <person name="Fu H.-Y."/>
        </authorList>
    </citation>
    <scope>NUCLEOTIDE SEQUENCE [LARGE SCALE GENOMIC DNA]</scope>
    <source>
        <strain evidence="9 10">THAL066</strain>
    </source>
</reference>
<dbReference type="GO" id="GO:0005886">
    <property type="term" value="C:plasma membrane"/>
    <property type="evidence" value="ECO:0007669"/>
    <property type="project" value="UniProtKB-SubCell"/>
</dbReference>
<feature type="transmembrane region" description="Helical" evidence="7">
    <location>
        <begin position="197"/>
        <end position="216"/>
    </location>
</feature>
<evidence type="ECO:0000256" key="6">
    <source>
        <dbReference type="SAM" id="MobiDB-lite"/>
    </source>
</evidence>
<dbReference type="InterPro" id="IPR051258">
    <property type="entry name" value="Diverse_Substrate_Transporter"/>
</dbReference>
<evidence type="ECO:0000259" key="8">
    <source>
        <dbReference type="Pfam" id="PF00892"/>
    </source>
</evidence>
<feature type="domain" description="EamA" evidence="8">
    <location>
        <begin position="52"/>
        <end position="172"/>
    </location>
</feature>
<evidence type="ECO:0000256" key="3">
    <source>
        <dbReference type="ARBA" id="ARBA00022692"/>
    </source>
</evidence>